<evidence type="ECO:0000256" key="1">
    <source>
        <dbReference type="ARBA" id="ARBA00007689"/>
    </source>
</evidence>
<protein>
    <submittedName>
        <fullName evidence="3">YciI family protein</fullName>
    </submittedName>
</protein>
<comment type="caution">
    <text evidence="3">The sequence shown here is derived from an EMBL/GenBank/DDBJ whole genome shotgun (WGS) entry which is preliminary data.</text>
</comment>
<accession>A0ABW5GNF6</accession>
<name>A0ABW5GNF6_9PSEU</name>
<dbReference type="InterPro" id="IPR005545">
    <property type="entry name" value="YCII"/>
</dbReference>
<comment type="similarity">
    <text evidence="1">Belongs to the YciI family.</text>
</comment>
<evidence type="ECO:0000313" key="4">
    <source>
        <dbReference type="Proteomes" id="UP001597419"/>
    </source>
</evidence>
<evidence type="ECO:0000313" key="3">
    <source>
        <dbReference type="EMBL" id="MFD2462412.1"/>
    </source>
</evidence>
<proteinExistence type="inferred from homology"/>
<sequence length="120" mass="13094">MKFLLSTHMDPAAWEALPEAERAAMREDKGEFADEVAESGEMILAHELADPSRSAVVRVRDGLAVVADGPYRPAAEFLSGYYLVDCDDRDRAIELAARIPEARVAGVEVRPVMHAAGQDL</sequence>
<dbReference type="EMBL" id="JBHUKU010000015">
    <property type="protein sequence ID" value="MFD2462412.1"/>
    <property type="molecule type" value="Genomic_DNA"/>
</dbReference>
<feature type="domain" description="YCII-related" evidence="2">
    <location>
        <begin position="1"/>
        <end position="113"/>
    </location>
</feature>
<keyword evidence="4" id="KW-1185">Reference proteome</keyword>
<dbReference type="Gene3D" id="3.30.70.1060">
    <property type="entry name" value="Dimeric alpha+beta barrel"/>
    <property type="match status" value="1"/>
</dbReference>
<dbReference type="Proteomes" id="UP001597419">
    <property type="component" value="Unassembled WGS sequence"/>
</dbReference>
<evidence type="ECO:0000259" key="2">
    <source>
        <dbReference type="Pfam" id="PF03795"/>
    </source>
</evidence>
<dbReference type="InterPro" id="IPR011008">
    <property type="entry name" value="Dimeric_a/b-barrel"/>
</dbReference>
<dbReference type="RefSeq" id="WP_345400799.1">
    <property type="nucleotide sequence ID" value="NZ_BAABHG010000012.1"/>
</dbReference>
<organism evidence="3 4">
    <name type="scientific">Amycolatopsis samaneae</name>
    <dbReference type="NCBI Taxonomy" id="664691"/>
    <lineage>
        <taxon>Bacteria</taxon>
        <taxon>Bacillati</taxon>
        <taxon>Actinomycetota</taxon>
        <taxon>Actinomycetes</taxon>
        <taxon>Pseudonocardiales</taxon>
        <taxon>Pseudonocardiaceae</taxon>
        <taxon>Amycolatopsis</taxon>
    </lineage>
</organism>
<gene>
    <name evidence="3" type="ORF">ACFSYJ_27650</name>
</gene>
<reference evidence="4" key="1">
    <citation type="journal article" date="2019" name="Int. J. Syst. Evol. Microbiol.">
        <title>The Global Catalogue of Microorganisms (GCM) 10K type strain sequencing project: providing services to taxonomists for standard genome sequencing and annotation.</title>
        <authorList>
            <consortium name="The Broad Institute Genomics Platform"/>
            <consortium name="The Broad Institute Genome Sequencing Center for Infectious Disease"/>
            <person name="Wu L."/>
            <person name="Ma J."/>
        </authorList>
    </citation>
    <scope>NUCLEOTIDE SEQUENCE [LARGE SCALE GENOMIC DNA]</scope>
    <source>
        <strain evidence="4">CGMCC 4.7643</strain>
    </source>
</reference>
<dbReference type="Pfam" id="PF03795">
    <property type="entry name" value="YCII"/>
    <property type="match status" value="1"/>
</dbReference>
<dbReference type="SUPFAM" id="SSF54909">
    <property type="entry name" value="Dimeric alpha+beta barrel"/>
    <property type="match status" value="1"/>
</dbReference>
<dbReference type="PANTHER" id="PTHR35174">
    <property type="entry name" value="BLL7171 PROTEIN-RELATED"/>
    <property type="match status" value="1"/>
</dbReference>
<dbReference type="PANTHER" id="PTHR35174:SF3">
    <property type="entry name" value="BLL7171 PROTEIN"/>
    <property type="match status" value="1"/>
</dbReference>